<dbReference type="CDD" id="cd00637">
    <property type="entry name" value="7tm_classA_rhodopsin-like"/>
    <property type="match status" value="1"/>
</dbReference>
<keyword evidence="4 5" id="KW-0472">Membrane</keyword>
<dbReference type="Pfam" id="PF10328">
    <property type="entry name" value="7TM_GPCR_Srx"/>
    <property type="match status" value="1"/>
</dbReference>
<comment type="caution">
    <text evidence="7">The sequence shown here is derived from an EMBL/GenBank/DDBJ whole genome shotgun (WGS) entry which is preliminary data.</text>
</comment>
<gene>
    <name evidence="7" type="primary">Acey_s0244.g3511</name>
    <name evidence="7" type="ORF">Y032_0244g3511</name>
</gene>
<feature type="transmembrane region" description="Helical" evidence="5">
    <location>
        <begin position="230"/>
        <end position="249"/>
    </location>
</feature>
<dbReference type="Gene3D" id="1.20.1070.10">
    <property type="entry name" value="Rhodopsin 7-helix transmembrane proteins"/>
    <property type="match status" value="1"/>
</dbReference>
<feature type="transmembrane region" description="Helical" evidence="5">
    <location>
        <begin position="180"/>
        <end position="199"/>
    </location>
</feature>
<dbReference type="EMBL" id="JARK01001580">
    <property type="protein sequence ID" value="EYB88580.1"/>
    <property type="molecule type" value="Genomic_DNA"/>
</dbReference>
<evidence type="ECO:0000313" key="8">
    <source>
        <dbReference type="Proteomes" id="UP000024635"/>
    </source>
</evidence>
<dbReference type="PANTHER" id="PTHR23017">
    <property type="entry name" value="SERPENTINE RECEPTOR, CLASS X"/>
    <property type="match status" value="1"/>
</dbReference>
<feature type="transmembrane region" description="Helical" evidence="5">
    <location>
        <begin position="48"/>
        <end position="68"/>
    </location>
</feature>
<sequence>MLLLGFLQQYQLAALTVLPISFFGMVCNLFVSIFIFRLRSMANPFGRLRGSLAIAEAVHLTVFTVYFVPMVFFDLEILRIYSRYCGVILIVCFELAIYTHTLISINRFCAIYFPFQYNRIFRHNVTVVLIAITWLLAALPAIYLYGISSCRFEYFGDHWRFGFLANEGCLEIPFPTNLPTFITCTCVIIFLDFIAIYRVRVYNREIAIRQRNSCWNKARKHDEVNFLKQACLQSVLFILGIVMYFVLSYYFENPWINFCLTTVTWVSVHTFDGFITLLYNREFHALLHRKKQKS</sequence>
<keyword evidence="2 5" id="KW-0812">Transmembrane</keyword>
<feature type="transmembrane region" description="Helical" evidence="5">
    <location>
        <begin position="255"/>
        <end position="279"/>
    </location>
</feature>
<dbReference type="SUPFAM" id="SSF81321">
    <property type="entry name" value="Family A G protein-coupled receptor-like"/>
    <property type="match status" value="1"/>
</dbReference>
<feature type="transmembrane region" description="Helical" evidence="5">
    <location>
        <begin position="12"/>
        <end position="36"/>
    </location>
</feature>
<dbReference type="PANTHER" id="PTHR23017:SF44">
    <property type="entry name" value="G-PROTEIN COUPLED RECEPTORS FAMILY 1 PROFILE DOMAIN-CONTAINING PROTEIN"/>
    <property type="match status" value="1"/>
</dbReference>
<dbReference type="OrthoDB" id="5825164at2759"/>
<evidence type="ECO:0000256" key="5">
    <source>
        <dbReference type="SAM" id="Phobius"/>
    </source>
</evidence>
<dbReference type="AlphaFoldDB" id="A0A016SD88"/>
<dbReference type="PROSITE" id="PS50262">
    <property type="entry name" value="G_PROTEIN_RECEP_F1_2"/>
    <property type="match status" value="1"/>
</dbReference>
<evidence type="ECO:0000256" key="4">
    <source>
        <dbReference type="ARBA" id="ARBA00023136"/>
    </source>
</evidence>
<dbReference type="Proteomes" id="UP000024635">
    <property type="component" value="Unassembled WGS sequence"/>
</dbReference>
<feature type="domain" description="G-protein coupled receptors family 1 profile" evidence="6">
    <location>
        <begin position="27"/>
        <end position="142"/>
    </location>
</feature>
<dbReference type="GO" id="GO:0016020">
    <property type="term" value="C:membrane"/>
    <property type="evidence" value="ECO:0007669"/>
    <property type="project" value="UniProtKB-SubCell"/>
</dbReference>
<dbReference type="InterPro" id="IPR019430">
    <property type="entry name" value="7TM_GPCR_serpentine_rcpt_Srx"/>
</dbReference>
<evidence type="ECO:0000259" key="6">
    <source>
        <dbReference type="PROSITE" id="PS50262"/>
    </source>
</evidence>
<keyword evidence="8" id="KW-1185">Reference proteome</keyword>
<evidence type="ECO:0000313" key="7">
    <source>
        <dbReference type="EMBL" id="EYB88580.1"/>
    </source>
</evidence>
<evidence type="ECO:0000256" key="1">
    <source>
        <dbReference type="ARBA" id="ARBA00004370"/>
    </source>
</evidence>
<reference evidence="8" key="1">
    <citation type="journal article" date="2015" name="Nat. Genet.">
        <title>The genome and transcriptome of the zoonotic hookworm Ancylostoma ceylanicum identify infection-specific gene families.</title>
        <authorList>
            <person name="Schwarz E.M."/>
            <person name="Hu Y."/>
            <person name="Antoshechkin I."/>
            <person name="Miller M.M."/>
            <person name="Sternberg P.W."/>
            <person name="Aroian R.V."/>
        </authorList>
    </citation>
    <scope>NUCLEOTIDE SEQUENCE</scope>
    <source>
        <strain evidence="8">HY135</strain>
    </source>
</reference>
<protein>
    <recommendedName>
        <fullName evidence="6">G-protein coupled receptors family 1 profile domain-containing protein</fullName>
    </recommendedName>
</protein>
<evidence type="ECO:0000256" key="3">
    <source>
        <dbReference type="ARBA" id="ARBA00022989"/>
    </source>
</evidence>
<feature type="transmembrane region" description="Helical" evidence="5">
    <location>
        <begin position="80"/>
        <end position="103"/>
    </location>
</feature>
<feature type="transmembrane region" description="Helical" evidence="5">
    <location>
        <begin position="124"/>
        <end position="145"/>
    </location>
</feature>
<proteinExistence type="predicted"/>
<dbReference type="InterPro" id="IPR017452">
    <property type="entry name" value="GPCR_Rhodpsn_7TM"/>
</dbReference>
<accession>A0A016SD88</accession>
<evidence type="ECO:0000256" key="2">
    <source>
        <dbReference type="ARBA" id="ARBA00022692"/>
    </source>
</evidence>
<organism evidence="7 8">
    <name type="scientific">Ancylostoma ceylanicum</name>
    <dbReference type="NCBI Taxonomy" id="53326"/>
    <lineage>
        <taxon>Eukaryota</taxon>
        <taxon>Metazoa</taxon>
        <taxon>Ecdysozoa</taxon>
        <taxon>Nematoda</taxon>
        <taxon>Chromadorea</taxon>
        <taxon>Rhabditida</taxon>
        <taxon>Rhabditina</taxon>
        <taxon>Rhabditomorpha</taxon>
        <taxon>Strongyloidea</taxon>
        <taxon>Ancylostomatidae</taxon>
        <taxon>Ancylostomatinae</taxon>
        <taxon>Ancylostoma</taxon>
    </lineage>
</organism>
<comment type="subcellular location">
    <subcellularLocation>
        <location evidence="1">Membrane</location>
    </subcellularLocation>
</comment>
<keyword evidence="3 5" id="KW-1133">Transmembrane helix</keyword>
<name>A0A016SD88_9BILA</name>